<accession>A0A439DFC8</accession>
<dbReference type="EMBL" id="RYZI01000034">
    <property type="protein sequence ID" value="RWA13117.1"/>
    <property type="molecule type" value="Genomic_DNA"/>
</dbReference>
<feature type="compositionally biased region" description="Low complexity" evidence="1">
    <location>
        <begin position="238"/>
        <end position="250"/>
    </location>
</feature>
<dbReference type="STRING" id="363999.A0A439DFC8"/>
<reference evidence="2 3" key="1">
    <citation type="submission" date="2018-12" db="EMBL/GenBank/DDBJ databases">
        <title>Draft genome sequence of Xylaria grammica IHI A82.</title>
        <authorList>
            <person name="Buettner E."/>
            <person name="Kellner H."/>
        </authorList>
    </citation>
    <scope>NUCLEOTIDE SEQUENCE [LARGE SCALE GENOMIC DNA]</scope>
    <source>
        <strain evidence="2 3">IHI A82</strain>
    </source>
</reference>
<dbReference type="Proteomes" id="UP000286045">
    <property type="component" value="Unassembled WGS sequence"/>
</dbReference>
<name>A0A439DFC8_9PEZI</name>
<evidence type="ECO:0000256" key="1">
    <source>
        <dbReference type="SAM" id="MobiDB-lite"/>
    </source>
</evidence>
<gene>
    <name evidence="2" type="ORF">EKO27_g2003</name>
</gene>
<keyword evidence="3" id="KW-1185">Reference proteome</keyword>
<feature type="region of interest" description="Disordered" evidence="1">
    <location>
        <begin position="226"/>
        <end position="309"/>
    </location>
</feature>
<sequence length="402" mass="45534">MLRLFRLSRSLLPLSARANHVGPSQPQVVQIQRVKFRTKRFKPYSILLRVGACYAFYEIITRALVVMVDEAELELTEEERQEIEEEEIEPMFIPFPGFTQTVESQPYRSTDPEWRAYVQVSNLADIVLRAVSSHPLLLPKEDREDARVSKYWLDVQYPLRPPPTFLRQGLSFGGGDGVTWTRQPVDPVAVFWTRQALWPSAITLSLWSFTRALIAQNVATVTRLFGHESQPDPSGNMQQTLEKLQQQLKKQSGKPGSVPSPLPPQDRTDEGSTTSSLTRMDERSAGSTAAPETLGKGANMDNDVPNIPSAKDTQLIRSAQVHTSGPWDKFKQSLAQKWRKTPAYPPRGSIRVSGLVELNTSRQIITIDCMGWWDPQTETYDGRTLTLELRAIRPKLQTPLRR</sequence>
<evidence type="ECO:0000313" key="3">
    <source>
        <dbReference type="Proteomes" id="UP000286045"/>
    </source>
</evidence>
<evidence type="ECO:0000313" key="2">
    <source>
        <dbReference type="EMBL" id="RWA13117.1"/>
    </source>
</evidence>
<organism evidence="2 3">
    <name type="scientific">Xylaria grammica</name>
    <dbReference type="NCBI Taxonomy" id="363999"/>
    <lineage>
        <taxon>Eukaryota</taxon>
        <taxon>Fungi</taxon>
        <taxon>Dikarya</taxon>
        <taxon>Ascomycota</taxon>
        <taxon>Pezizomycotina</taxon>
        <taxon>Sordariomycetes</taxon>
        <taxon>Xylariomycetidae</taxon>
        <taxon>Xylariales</taxon>
        <taxon>Xylariaceae</taxon>
        <taxon>Xylaria</taxon>
    </lineage>
</organism>
<protein>
    <submittedName>
        <fullName evidence="2">Uncharacterized protein</fullName>
    </submittedName>
</protein>
<dbReference type="AlphaFoldDB" id="A0A439DFC8"/>
<comment type="caution">
    <text evidence="2">The sequence shown here is derived from an EMBL/GenBank/DDBJ whole genome shotgun (WGS) entry which is preliminary data.</text>
</comment>
<proteinExistence type="predicted"/>